<evidence type="ECO:0000256" key="2">
    <source>
        <dbReference type="ARBA" id="ARBA00022448"/>
    </source>
</evidence>
<feature type="transmembrane region" description="Helical" evidence="9">
    <location>
        <begin position="41"/>
        <end position="66"/>
    </location>
</feature>
<evidence type="ECO:0000256" key="8">
    <source>
        <dbReference type="ARBA" id="ARBA00023136"/>
    </source>
</evidence>
<dbReference type="GO" id="GO:0009306">
    <property type="term" value="P:protein secretion"/>
    <property type="evidence" value="ECO:0007669"/>
    <property type="project" value="UniProtKB-UniRule"/>
</dbReference>
<keyword evidence="2 9" id="KW-0813">Transport</keyword>
<keyword evidence="5 9" id="KW-0653">Protein transport</keyword>
<dbReference type="InterPro" id="IPR038379">
    <property type="entry name" value="SecE_sf"/>
</dbReference>
<comment type="caution">
    <text evidence="10">The sequence shown here is derived from an EMBL/GenBank/DDBJ whole genome shotgun (WGS) entry which is preliminary data.</text>
</comment>
<dbReference type="EMBL" id="QRTC01000049">
    <property type="protein sequence ID" value="RGQ37050.1"/>
    <property type="molecule type" value="Genomic_DNA"/>
</dbReference>
<dbReference type="GO" id="GO:0006605">
    <property type="term" value="P:protein targeting"/>
    <property type="evidence" value="ECO:0007669"/>
    <property type="project" value="UniProtKB-UniRule"/>
</dbReference>
<dbReference type="HAMAP" id="MF_00422">
    <property type="entry name" value="SecE"/>
    <property type="match status" value="1"/>
</dbReference>
<proteinExistence type="inferred from homology"/>
<dbReference type="InterPro" id="IPR001901">
    <property type="entry name" value="Translocase_SecE/Sec61-g"/>
</dbReference>
<evidence type="ECO:0000256" key="5">
    <source>
        <dbReference type="ARBA" id="ARBA00022927"/>
    </source>
</evidence>
<evidence type="ECO:0000313" key="10">
    <source>
        <dbReference type="EMBL" id="RGQ37050.1"/>
    </source>
</evidence>
<dbReference type="PANTHER" id="PTHR33910">
    <property type="entry name" value="PROTEIN TRANSLOCASE SUBUNIT SECE"/>
    <property type="match status" value="1"/>
</dbReference>
<dbReference type="Gene3D" id="1.20.5.1030">
    <property type="entry name" value="Preprotein translocase secy subunit"/>
    <property type="match status" value="1"/>
</dbReference>
<keyword evidence="7 9" id="KW-0811">Translocation</keyword>
<comment type="similarity">
    <text evidence="9">Belongs to the SecE/SEC61-gamma family.</text>
</comment>
<dbReference type="Pfam" id="PF00584">
    <property type="entry name" value="SecE"/>
    <property type="match status" value="1"/>
</dbReference>
<sequence length="74" mass="8276">MANAADKKRNIFRSAGKFFRDCKNEIKKIVWPTPKAVFKNMGVVLSVIIIIGLFIFALDTGLINLFRLFMGVAG</sequence>
<reference evidence="10 11" key="1">
    <citation type="submission" date="2018-08" db="EMBL/GenBank/DDBJ databases">
        <title>A genome reference for cultivated species of the human gut microbiota.</title>
        <authorList>
            <person name="Zou Y."/>
            <person name="Xue W."/>
            <person name="Luo G."/>
        </authorList>
    </citation>
    <scope>NUCLEOTIDE SEQUENCE [LARGE SCALE GENOMIC DNA]</scope>
    <source>
        <strain evidence="10 11">AF28-26</strain>
    </source>
</reference>
<evidence type="ECO:0000256" key="1">
    <source>
        <dbReference type="ARBA" id="ARBA00004370"/>
    </source>
</evidence>
<dbReference type="NCBIfam" id="TIGR00964">
    <property type="entry name" value="secE_bact"/>
    <property type="match status" value="1"/>
</dbReference>
<evidence type="ECO:0000256" key="9">
    <source>
        <dbReference type="HAMAP-Rule" id="MF_00422"/>
    </source>
</evidence>
<organism evidence="10 11">
    <name type="scientific">[Clostridium] leptum</name>
    <dbReference type="NCBI Taxonomy" id="1535"/>
    <lineage>
        <taxon>Bacteria</taxon>
        <taxon>Bacillati</taxon>
        <taxon>Bacillota</taxon>
        <taxon>Clostridia</taxon>
        <taxon>Eubacteriales</taxon>
        <taxon>Oscillospiraceae</taxon>
        <taxon>Oscillospiraceae incertae sedis</taxon>
    </lineage>
</organism>
<gene>
    <name evidence="9 10" type="primary">secE</name>
    <name evidence="10" type="ORF">DWY99_10955</name>
</gene>
<dbReference type="InterPro" id="IPR005807">
    <property type="entry name" value="SecE_bac"/>
</dbReference>
<accession>A0A412AVP2</accession>
<comment type="function">
    <text evidence="9">Essential subunit of the Sec protein translocation channel SecYEG. Clamps together the 2 halves of SecY. May contact the channel plug during translocation.</text>
</comment>
<dbReference type="GO" id="GO:0005886">
    <property type="term" value="C:plasma membrane"/>
    <property type="evidence" value="ECO:0007669"/>
    <property type="project" value="UniProtKB-SubCell"/>
</dbReference>
<dbReference type="AlphaFoldDB" id="A0A412AVP2"/>
<evidence type="ECO:0000256" key="3">
    <source>
        <dbReference type="ARBA" id="ARBA00022475"/>
    </source>
</evidence>
<comment type="subunit">
    <text evidence="9">Component of the Sec protein translocase complex. Heterotrimer consisting of SecY, SecE and SecG subunits. The heterotrimers can form oligomers, although 1 heterotrimer is thought to be able to translocate proteins. Interacts with the ribosome. Interacts with SecDF, and other proteins may be involved. Interacts with SecA.</text>
</comment>
<keyword evidence="6 9" id="KW-1133">Transmembrane helix</keyword>
<protein>
    <recommendedName>
        <fullName evidence="9">Protein translocase subunit SecE</fullName>
    </recommendedName>
</protein>
<comment type="subcellular location">
    <subcellularLocation>
        <location evidence="9">Cell membrane</location>
        <topology evidence="9">Single-pass membrane protein</topology>
    </subcellularLocation>
    <subcellularLocation>
        <location evidence="1">Membrane</location>
    </subcellularLocation>
</comment>
<keyword evidence="4 9" id="KW-0812">Transmembrane</keyword>
<dbReference type="GO" id="GO:0065002">
    <property type="term" value="P:intracellular protein transmembrane transport"/>
    <property type="evidence" value="ECO:0007669"/>
    <property type="project" value="UniProtKB-UniRule"/>
</dbReference>
<keyword evidence="8 9" id="KW-0472">Membrane</keyword>
<dbReference type="PANTHER" id="PTHR33910:SF1">
    <property type="entry name" value="PROTEIN TRANSLOCASE SUBUNIT SECE"/>
    <property type="match status" value="1"/>
</dbReference>
<evidence type="ECO:0000256" key="6">
    <source>
        <dbReference type="ARBA" id="ARBA00022989"/>
    </source>
</evidence>
<evidence type="ECO:0000313" key="11">
    <source>
        <dbReference type="Proteomes" id="UP000284751"/>
    </source>
</evidence>
<evidence type="ECO:0000256" key="7">
    <source>
        <dbReference type="ARBA" id="ARBA00023010"/>
    </source>
</evidence>
<dbReference type="GO" id="GO:0008320">
    <property type="term" value="F:protein transmembrane transporter activity"/>
    <property type="evidence" value="ECO:0007669"/>
    <property type="project" value="UniProtKB-UniRule"/>
</dbReference>
<keyword evidence="3 9" id="KW-1003">Cell membrane</keyword>
<evidence type="ECO:0000256" key="4">
    <source>
        <dbReference type="ARBA" id="ARBA00022692"/>
    </source>
</evidence>
<name>A0A412AVP2_9FIRM</name>
<dbReference type="GO" id="GO:0043952">
    <property type="term" value="P:protein transport by the Sec complex"/>
    <property type="evidence" value="ECO:0007669"/>
    <property type="project" value="UniProtKB-UniRule"/>
</dbReference>
<dbReference type="Proteomes" id="UP000284751">
    <property type="component" value="Unassembled WGS sequence"/>
</dbReference>